<keyword evidence="3" id="KW-0804">Transcription</keyword>
<dbReference type="InterPro" id="IPR000847">
    <property type="entry name" value="LysR_HTH_N"/>
</dbReference>
<keyword evidence="2" id="KW-0805">Transcription regulation</keyword>
<dbReference type="InterPro" id="IPR036388">
    <property type="entry name" value="WH-like_DNA-bd_sf"/>
</dbReference>
<keyword evidence="6" id="KW-1185">Reference proteome</keyword>
<dbReference type="InterPro" id="IPR036390">
    <property type="entry name" value="WH_DNA-bd_sf"/>
</dbReference>
<dbReference type="PROSITE" id="PS50931">
    <property type="entry name" value="HTH_LYSR"/>
    <property type="match status" value="1"/>
</dbReference>
<sequence length="116" mass="13068">MWSKFVLGSSKTDILATHHANEPAAMAPRVLSRRALRCAQGNGASSQHWIPVVELSSFTRAGERLNLTRPGVSRLIKLLGRRCRFLLFDRSKNWVIPTAEGEMLSEEVDRVFHGLR</sequence>
<organism evidence="5 6">
    <name type="scientific">Pelagivirga sediminicola</name>
    <dbReference type="NCBI Taxonomy" id="2170575"/>
    <lineage>
        <taxon>Bacteria</taxon>
        <taxon>Pseudomonadati</taxon>
        <taxon>Pseudomonadota</taxon>
        <taxon>Alphaproteobacteria</taxon>
        <taxon>Rhodobacterales</taxon>
        <taxon>Paracoccaceae</taxon>
        <taxon>Pelagivirga</taxon>
    </lineage>
</organism>
<protein>
    <recommendedName>
        <fullName evidence="4">HTH lysR-type domain-containing protein</fullName>
    </recommendedName>
</protein>
<evidence type="ECO:0000259" key="4">
    <source>
        <dbReference type="PROSITE" id="PS50931"/>
    </source>
</evidence>
<dbReference type="SUPFAM" id="SSF46785">
    <property type="entry name" value="Winged helix' DNA-binding domain"/>
    <property type="match status" value="1"/>
</dbReference>
<feature type="domain" description="HTH lysR-type" evidence="4">
    <location>
        <begin position="52"/>
        <end position="98"/>
    </location>
</feature>
<dbReference type="GO" id="GO:0003700">
    <property type="term" value="F:DNA-binding transcription factor activity"/>
    <property type="evidence" value="ECO:0007669"/>
    <property type="project" value="InterPro"/>
</dbReference>
<proteinExistence type="inferred from homology"/>
<gene>
    <name evidence="5" type="ORF">DC366_14135</name>
</gene>
<evidence type="ECO:0000256" key="3">
    <source>
        <dbReference type="ARBA" id="ARBA00023163"/>
    </source>
</evidence>
<dbReference type="OrthoDB" id="8479870at2"/>
<evidence type="ECO:0000256" key="2">
    <source>
        <dbReference type="ARBA" id="ARBA00023015"/>
    </source>
</evidence>
<dbReference type="AlphaFoldDB" id="A0A2T7G4F8"/>
<evidence type="ECO:0000313" key="5">
    <source>
        <dbReference type="EMBL" id="PVA09266.1"/>
    </source>
</evidence>
<accession>A0A2T7G4F8</accession>
<comment type="similarity">
    <text evidence="1">Belongs to the LysR transcriptional regulatory family.</text>
</comment>
<dbReference type="Proteomes" id="UP000244446">
    <property type="component" value="Unassembled WGS sequence"/>
</dbReference>
<evidence type="ECO:0000313" key="6">
    <source>
        <dbReference type="Proteomes" id="UP000244446"/>
    </source>
</evidence>
<dbReference type="EMBL" id="QCYH01000009">
    <property type="protein sequence ID" value="PVA09266.1"/>
    <property type="molecule type" value="Genomic_DNA"/>
</dbReference>
<dbReference type="Gene3D" id="1.10.10.10">
    <property type="entry name" value="Winged helix-like DNA-binding domain superfamily/Winged helix DNA-binding domain"/>
    <property type="match status" value="1"/>
</dbReference>
<dbReference type="Pfam" id="PF00126">
    <property type="entry name" value="HTH_1"/>
    <property type="match status" value="1"/>
</dbReference>
<dbReference type="PANTHER" id="PTHR30126:SF39">
    <property type="entry name" value="HTH-TYPE TRANSCRIPTIONAL REGULATOR CYSL"/>
    <property type="match status" value="1"/>
</dbReference>
<comment type="caution">
    <text evidence="5">The sequence shown here is derived from an EMBL/GenBank/DDBJ whole genome shotgun (WGS) entry which is preliminary data.</text>
</comment>
<dbReference type="PANTHER" id="PTHR30126">
    <property type="entry name" value="HTH-TYPE TRANSCRIPTIONAL REGULATOR"/>
    <property type="match status" value="1"/>
</dbReference>
<reference evidence="5 6" key="1">
    <citation type="submission" date="2018-04" db="EMBL/GenBank/DDBJ databases">
        <title>Pelagivirga bohaiensis gen. nov., sp. nov., a bacterium isolated from the Bohai Sea.</title>
        <authorList>
            <person name="Ji X."/>
        </authorList>
    </citation>
    <scope>NUCLEOTIDE SEQUENCE [LARGE SCALE GENOMIC DNA]</scope>
    <source>
        <strain evidence="5 6">BH-SD19</strain>
    </source>
</reference>
<evidence type="ECO:0000256" key="1">
    <source>
        <dbReference type="ARBA" id="ARBA00009437"/>
    </source>
</evidence>
<name>A0A2T7G4F8_9RHOB</name>
<dbReference type="GO" id="GO:0000976">
    <property type="term" value="F:transcription cis-regulatory region binding"/>
    <property type="evidence" value="ECO:0007669"/>
    <property type="project" value="TreeGrafter"/>
</dbReference>